<evidence type="ECO:0000313" key="4">
    <source>
        <dbReference type="EMBL" id="RXZ53807.1"/>
    </source>
</evidence>
<protein>
    <submittedName>
        <fullName evidence="4">DUF2207 domain-containing protein</fullName>
    </submittedName>
</protein>
<feature type="transmembrane region" description="Helical" evidence="1">
    <location>
        <begin position="306"/>
        <end position="328"/>
    </location>
</feature>
<feature type="transmembrane region" description="Helical" evidence="1">
    <location>
        <begin position="486"/>
        <end position="503"/>
    </location>
</feature>
<dbReference type="InterPro" id="IPR018702">
    <property type="entry name" value="DUF2207"/>
</dbReference>
<feature type="transmembrane region" description="Helical" evidence="1">
    <location>
        <begin position="509"/>
        <end position="526"/>
    </location>
</feature>
<keyword evidence="1" id="KW-0812">Transmembrane</keyword>
<keyword evidence="5" id="KW-1185">Reference proteome</keyword>
<dbReference type="Pfam" id="PF20990">
    <property type="entry name" value="DUF2207_C"/>
    <property type="match status" value="1"/>
</dbReference>
<evidence type="ECO:0000256" key="1">
    <source>
        <dbReference type="SAM" id="Phobius"/>
    </source>
</evidence>
<dbReference type="EMBL" id="SDPW01000001">
    <property type="protein sequence ID" value="RXZ53807.1"/>
    <property type="molecule type" value="Genomic_DNA"/>
</dbReference>
<name>A0A4V1QTV7_9ACTN</name>
<evidence type="ECO:0000313" key="5">
    <source>
        <dbReference type="Proteomes" id="UP000293345"/>
    </source>
</evidence>
<dbReference type="Pfam" id="PF09972">
    <property type="entry name" value="DUF2207"/>
    <property type="match status" value="1"/>
</dbReference>
<organism evidence="4 5">
    <name type="scientific">Senegalimassilia faecalis</name>
    <dbReference type="NCBI Taxonomy" id="2509433"/>
    <lineage>
        <taxon>Bacteria</taxon>
        <taxon>Bacillati</taxon>
        <taxon>Actinomycetota</taxon>
        <taxon>Coriobacteriia</taxon>
        <taxon>Coriobacteriales</taxon>
        <taxon>Coriobacteriaceae</taxon>
        <taxon>Senegalimassilia</taxon>
    </lineage>
</organism>
<dbReference type="InterPro" id="IPR048389">
    <property type="entry name" value="YciQ-like_C"/>
</dbReference>
<comment type="caution">
    <text evidence="4">The sequence shown here is derived from an EMBL/GenBank/DDBJ whole genome shotgun (WGS) entry which is preliminary data.</text>
</comment>
<sequence>MQGAFSMQYTRPPQFRQTAQNALRIDASRALMAAFVLAACLLLTLAFPAPAHAKSYIMPEVDIQAQMETDGTLHVVEQRTFDFDGSYSAVWWTLNLLPSNAEFTVNGVRMMTVDGEGATESSMSQVSEVPFELKWREEGGPDKDAYSVDAPKNTVYVFFGNEPSKVVVELDYTITNMAQMYDDVAEVYWQYLGSQWSAPSENVTATLQLPVPQGVSIEPGENVRAWGHGPLEGMVSVNQDGSVTCTVPRVESGEYAEMRVLVPTTWLPNVSLKSLRLHAGEQRLDTVLKEEQTWADQANTKRMMSFAYVAGCALVCLLVLAWALWAFFRHGKEYTPRFTDKYWRDVPGKGVHPAVIGRLWRWNRESTDDFTATIMHMAQAGLVRIDAGSYEAPTKHGGTRLVNDFYITKLVDENNIVDPVDKATFSLLFDHVAGKQNAVWFGSIKKYGEDHPNAFVKALENWQDTLTKATDAQEFFEAKGAKLRKVMWVMAALFALAGLMIWLNDGNMLTVFFTLPTAVALVFIGNNMPRRSVEGNELVAHCKALRNWLRDFSSLEERPPTDVKVWGEFMVYAYLFGVADKAIEQLRITQPQLFSVDSSYGATYVPWWAWYTAPESGVGAQMPDVGSFLSSSLDAAAKTAHEAIQAASGGSSSGGGFGGGFSGGGGGGFGGGGGGAR</sequence>
<reference evidence="4 5" key="1">
    <citation type="submission" date="2019-01" db="EMBL/GenBank/DDBJ databases">
        <title>Senegalimassilia sp. nov. KGMB04484 isolated human feces.</title>
        <authorList>
            <person name="Han K.-I."/>
            <person name="Kim J.-S."/>
            <person name="Lee K.C."/>
            <person name="Suh M.K."/>
            <person name="Eom M.K."/>
            <person name="Lee J.H."/>
            <person name="Park S.-H."/>
            <person name="Kang S.W."/>
            <person name="Park J.-E."/>
            <person name="Oh B.S."/>
            <person name="Yu S.Y."/>
            <person name="Choi S.-H."/>
            <person name="Lee D.H."/>
            <person name="Yoon H."/>
            <person name="Kim B.-Y."/>
            <person name="Lee J.H."/>
            <person name="Lee J.-S."/>
        </authorList>
    </citation>
    <scope>NUCLEOTIDE SEQUENCE [LARGE SCALE GENOMIC DNA]</scope>
    <source>
        <strain evidence="4 5">KGMB04484</strain>
    </source>
</reference>
<evidence type="ECO:0000259" key="3">
    <source>
        <dbReference type="Pfam" id="PF20990"/>
    </source>
</evidence>
<keyword evidence="1" id="KW-1133">Transmembrane helix</keyword>
<dbReference type="Proteomes" id="UP000293345">
    <property type="component" value="Unassembled WGS sequence"/>
</dbReference>
<keyword evidence="1" id="KW-0472">Membrane</keyword>
<gene>
    <name evidence="4" type="ORF">ET524_04405</name>
</gene>
<dbReference type="AlphaFoldDB" id="A0A4V1QTV7"/>
<feature type="domain" description="DUF2207" evidence="2">
    <location>
        <begin position="59"/>
        <end position="261"/>
    </location>
</feature>
<accession>A0A4V1QTV7</accession>
<evidence type="ECO:0000259" key="2">
    <source>
        <dbReference type="Pfam" id="PF09972"/>
    </source>
</evidence>
<proteinExistence type="predicted"/>
<feature type="domain" description="Predicted membrane protein YciQ-like C-terminal" evidence="3">
    <location>
        <begin position="340"/>
        <end position="586"/>
    </location>
</feature>